<proteinExistence type="predicted"/>
<feature type="transmembrane region" description="Helical" evidence="1">
    <location>
        <begin position="178"/>
        <end position="198"/>
    </location>
</feature>
<dbReference type="GO" id="GO:0016020">
    <property type="term" value="C:membrane"/>
    <property type="evidence" value="ECO:0007669"/>
    <property type="project" value="TreeGrafter"/>
</dbReference>
<feature type="transmembrane region" description="Helical" evidence="1">
    <location>
        <begin position="119"/>
        <end position="138"/>
    </location>
</feature>
<dbReference type="GO" id="GO:0000271">
    <property type="term" value="P:polysaccharide biosynthetic process"/>
    <property type="evidence" value="ECO:0007669"/>
    <property type="project" value="TreeGrafter"/>
</dbReference>
<dbReference type="RefSeq" id="WP_108985014.1">
    <property type="nucleotide sequence ID" value="NZ_BFBR01000005.1"/>
</dbReference>
<dbReference type="EMBL" id="BFBR01000005">
    <property type="protein sequence ID" value="GBF58146.1"/>
    <property type="molecule type" value="Genomic_DNA"/>
</dbReference>
<protein>
    <recommendedName>
        <fullName evidence="2">Acyltransferase 3 domain-containing protein</fullName>
    </recommendedName>
</protein>
<accession>A0A2P2EAQ3</accession>
<evidence type="ECO:0000313" key="3">
    <source>
        <dbReference type="EMBL" id="GBF58146.1"/>
    </source>
</evidence>
<dbReference type="PANTHER" id="PTHR23028:SF131">
    <property type="entry name" value="BLR2367 PROTEIN"/>
    <property type="match status" value="1"/>
</dbReference>
<feature type="transmembrane region" description="Helical" evidence="1">
    <location>
        <begin position="326"/>
        <end position="351"/>
    </location>
</feature>
<feature type="transmembrane region" description="Helical" evidence="1">
    <location>
        <begin position="55"/>
        <end position="73"/>
    </location>
</feature>
<keyword evidence="1" id="KW-0472">Membrane</keyword>
<reference evidence="3" key="1">
    <citation type="journal article" date="2018" name="Genome Announc.">
        <title>Draft Genome Sequence of "Candidatus Phycosocius bacilliformis," an Alphaproteobacterial Ectosymbiont of the Hydrocarbon-Producing Green Alga Botryococcus braunii.</title>
        <authorList>
            <person name="Tanabe Y."/>
            <person name="Yamaguchi H."/>
            <person name="Watanabe M.M."/>
        </authorList>
    </citation>
    <scope>NUCLEOTIDE SEQUENCE [LARGE SCALE GENOMIC DNA]</scope>
    <source>
        <strain evidence="3">BOTRYCO-2</strain>
    </source>
</reference>
<keyword evidence="1" id="KW-0812">Transmembrane</keyword>
<gene>
    <name evidence="3" type="ORF">PbB2_01817</name>
</gene>
<organism evidence="3 4">
    <name type="scientific">Candidatus Phycosocius bacilliformis</name>
    <dbReference type="NCBI Taxonomy" id="1445552"/>
    <lineage>
        <taxon>Bacteria</taxon>
        <taxon>Pseudomonadati</taxon>
        <taxon>Pseudomonadota</taxon>
        <taxon>Alphaproteobacteria</taxon>
        <taxon>Caulobacterales</taxon>
        <taxon>Caulobacterales incertae sedis</taxon>
        <taxon>Candidatus Phycosocius</taxon>
    </lineage>
</organism>
<feature type="transmembrane region" description="Helical" evidence="1">
    <location>
        <begin position="239"/>
        <end position="256"/>
    </location>
</feature>
<name>A0A2P2EAQ3_9PROT</name>
<feature type="transmembrane region" description="Helical" evidence="1">
    <location>
        <begin position="299"/>
        <end position="320"/>
    </location>
</feature>
<feature type="transmembrane region" description="Helical" evidence="1">
    <location>
        <begin position="85"/>
        <end position="107"/>
    </location>
</feature>
<evidence type="ECO:0000313" key="4">
    <source>
        <dbReference type="Proteomes" id="UP000245086"/>
    </source>
</evidence>
<evidence type="ECO:0000256" key="1">
    <source>
        <dbReference type="SAM" id="Phobius"/>
    </source>
</evidence>
<dbReference type="InterPro" id="IPR050879">
    <property type="entry name" value="Acyltransferase_3"/>
</dbReference>
<evidence type="ECO:0000259" key="2">
    <source>
        <dbReference type="Pfam" id="PF01757"/>
    </source>
</evidence>
<comment type="caution">
    <text evidence="3">The sequence shown here is derived from an EMBL/GenBank/DDBJ whole genome shotgun (WGS) entry which is preliminary data.</text>
</comment>
<sequence length="372" mass="41532">MANSLSSDPQTGFPIHLPALTSVRFFLALGVVLFHYQLYWTLPEDSVPIVHRGRLGVDVFFILSGFILSHVYLAKGSLPRYRDFILARVARIFPVHLTILAGLLIMLVSAKLIGVTINFDNFSAPNFIATLFLVQAWLPKADMANWNGPAWSLSAEWFAYVIFPIFGWIALSLRRWPWLIIILAVLLYAAFEAAYQNWFGLPLSTAQENLGIMLITPLFLYGMGLYFLGTVVRLGQLQAGLCALGASLIFVLAMQLRATDPVIIALAGPMLLTLGLLQKSGVPTFMSHRWLQLAGEASFALYLVHMPVLMVWRNVMSIIFDLDKGYAMGLGEIAVLLALTLCVSAGVHLWIERPSRDYLRQRFLTHPQNPRA</sequence>
<dbReference type="OrthoDB" id="9796461at2"/>
<feature type="transmembrane region" description="Helical" evidence="1">
    <location>
        <begin position="150"/>
        <end position="171"/>
    </location>
</feature>
<feature type="transmembrane region" description="Helical" evidence="1">
    <location>
        <begin position="262"/>
        <end position="278"/>
    </location>
</feature>
<keyword evidence="4" id="KW-1185">Reference proteome</keyword>
<dbReference type="InterPro" id="IPR002656">
    <property type="entry name" value="Acyl_transf_3_dom"/>
</dbReference>
<dbReference type="GO" id="GO:0016747">
    <property type="term" value="F:acyltransferase activity, transferring groups other than amino-acyl groups"/>
    <property type="evidence" value="ECO:0007669"/>
    <property type="project" value="InterPro"/>
</dbReference>
<feature type="transmembrane region" description="Helical" evidence="1">
    <location>
        <begin position="210"/>
        <end position="232"/>
    </location>
</feature>
<feature type="transmembrane region" description="Helical" evidence="1">
    <location>
        <begin position="15"/>
        <end position="34"/>
    </location>
</feature>
<keyword evidence="1" id="KW-1133">Transmembrane helix</keyword>
<feature type="domain" description="Acyltransferase 3" evidence="2">
    <location>
        <begin position="19"/>
        <end position="345"/>
    </location>
</feature>
<dbReference type="PANTHER" id="PTHR23028">
    <property type="entry name" value="ACETYLTRANSFERASE"/>
    <property type="match status" value="1"/>
</dbReference>
<dbReference type="AlphaFoldDB" id="A0A2P2EAQ3"/>
<dbReference type="Proteomes" id="UP000245086">
    <property type="component" value="Unassembled WGS sequence"/>
</dbReference>
<dbReference type="Pfam" id="PF01757">
    <property type="entry name" value="Acyl_transf_3"/>
    <property type="match status" value="1"/>
</dbReference>